<protein>
    <submittedName>
        <fullName evidence="2">Mu-like prophage protein gp29</fullName>
    </submittedName>
</protein>
<reference evidence="2" key="1">
    <citation type="submission" date="2019-02" db="EMBL/GenBank/DDBJ databases">
        <authorList>
            <person name="Gruber-Vodicka R. H."/>
            <person name="Seah K. B. B."/>
        </authorList>
    </citation>
    <scope>NUCLEOTIDE SEQUENCE</scope>
    <source>
        <strain evidence="3">BECK_BY19</strain>
        <strain evidence="2">BECK_BY8</strain>
    </source>
</reference>
<dbReference type="EMBL" id="CAADGD010000124">
    <property type="protein sequence ID" value="VFK72599.1"/>
    <property type="molecule type" value="Genomic_DNA"/>
</dbReference>
<proteinExistence type="predicted"/>
<gene>
    <name evidence="2" type="ORF">BECKUNK1418G_GA0071005_113212</name>
    <name evidence="3" type="ORF">BECKUNK1418H_GA0071006_112412</name>
</gene>
<dbReference type="EMBL" id="CAADFZ010000132">
    <property type="protein sequence ID" value="VFK67248.1"/>
    <property type="molecule type" value="Genomic_DNA"/>
</dbReference>
<dbReference type="Pfam" id="PF06074">
    <property type="entry name" value="Portal_Mu"/>
    <property type="match status" value="1"/>
</dbReference>
<evidence type="ECO:0000256" key="1">
    <source>
        <dbReference type="SAM" id="MobiDB-lite"/>
    </source>
</evidence>
<evidence type="ECO:0000313" key="2">
    <source>
        <dbReference type="EMBL" id="VFK67248.1"/>
    </source>
</evidence>
<dbReference type="InterPro" id="IPR009279">
    <property type="entry name" value="Portal_Mu"/>
</dbReference>
<feature type="region of interest" description="Disordered" evidence="1">
    <location>
        <begin position="32"/>
        <end position="51"/>
    </location>
</feature>
<dbReference type="AlphaFoldDB" id="A0A451AML9"/>
<organism evidence="2">
    <name type="scientific">Candidatus Kentrum sp. UNK</name>
    <dbReference type="NCBI Taxonomy" id="2126344"/>
    <lineage>
        <taxon>Bacteria</taxon>
        <taxon>Pseudomonadati</taxon>
        <taxon>Pseudomonadota</taxon>
        <taxon>Gammaproteobacteria</taxon>
        <taxon>Candidatus Kentrum</taxon>
    </lineage>
</organism>
<evidence type="ECO:0000313" key="3">
    <source>
        <dbReference type="EMBL" id="VFK72599.1"/>
    </source>
</evidence>
<name>A0A451AML9_9GAMM</name>
<feature type="region of interest" description="Disordered" evidence="1">
    <location>
        <begin position="1"/>
        <end position="21"/>
    </location>
</feature>
<accession>A0A451AML9</accession>
<sequence>MTAGAMTDGKTTENPGKMGKTRAFLNSIGNALRKPRTDRQAGARSTQSHPLHYASVRTLDPSRLARAFLAADDGQITEQASLFEMIEEQDAHIFAELSKRRRAVTSLEWQLQPPKDANQSETDRTTELSELLADIPRFENALYDLTDAIGKGFTALEIEWRAGSQWTPAALHFLPQRAFQVDRDTGALMLLKDGNPEPLREWGWIVHEHRAKSGYIEQSALFRVLAWTYAYKAYDIQDMQRFLEVYGQPLRLGKFEAGTGKEAKNTLLKAVRNIGHDGAGIVPKTMEIDFIEAKSAGRVDDFLSAIRYWELKQSMAILGGTLTSQADGKTSTNALGKIHEKASERIKLHDTHQIEPTVTEQLIRPIALINGMFPADRCPRFKFNTDETVDIQKIVQALGDAAALGMEIDRDWAHKATQIPKADKGAILLRAPGGDQNTQKPKEKDAKAGLSHLLAMAALANKGQETGAPEAFAARLAQLSAARERALLEKISVIARDAGGYDAALSGIADLAMNDSAFADLAEDIALGTMAAELAGRAEIGRE</sequence>